<gene>
    <name evidence="3" type="primary">TBLA0E04670</name>
    <name evidence="3" type="ORF">TBLA_0E04670</name>
</gene>
<feature type="compositionally biased region" description="Acidic residues" evidence="2">
    <location>
        <begin position="342"/>
        <end position="355"/>
    </location>
</feature>
<proteinExistence type="predicted"/>
<evidence type="ECO:0000313" key="3">
    <source>
        <dbReference type="EMBL" id="CCH61519.1"/>
    </source>
</evidence>
<reference evidence="3 4" key="1">
    <citation type="journal article" date="2011" name="Proc. Natl. Acad. Sci. U.S.A.">
        <title>Evolutionary erosion of yeast sex chromosomes by mating-type switching accidents.</title>
        <authorList>
            <person name="Gordon J.L."/>
            <person name="Armisen D."/>
            <person name="Proux-Wera E."/>
            <person name="Oheigeartaigh S.S."/>
            <person name="Byrne K.P."/>
            <person name="Wolfe K.H."/>
        </authorList>
    </citation>
    <scope>NUCLEOTIDE SEQUENCE [LARGE SCALE GENOMIC DNA]</scope>
    <source>
        <strain evidence="4">ATCC 34711 / CBS 6284 / DSM 70876 / NBRC 10599 / NRRL Y-10934 / UCD 77-7</strain>
    </source>
</reference>
<dbReference type="GeneID" id="14496592"/>
<dbReference type="eggNOG" id="ENOG502S0NG">
    <property type="taxonomic scope" value="Eukaryota"/>
</dbReference>
<dbReference type="AlphaFoldDB" id="I2H567"/>
<feature type="region of interest" description="Disordered" evidence="2">
    <location>
        <begin position="264"/>
        <end position="415"/>
    </location>
</feature>
<keyword evidence="4" id="KW-1185">Reference proteome</keyword>
<name>I2H567_HENB6</name>
<accession>I2H567</accession>
<dbReference type="Proteomes" id="UP000002866">
    <property type="component" value="Chromosome 5"/>
</dbReference>
<sequence length="415" mass="48282">MSLTNEQKEQANFKVQYYEADVVYNNYTDTLDKITRITHSLLTGKLIENGQLKEEDRFNAENLERLKESMELSYIDLQTSLENRKTRLENWEQSNKDKITQTTRLVHRALPELRSTRMRLQKRITKLRNMYDSVSTLNQEITMLSRGRSTLIATRSDWEKHLGKELTEKLITENYLESLNNEVPNASEIKYRAYDSFTKGLKELKHTNTTMKEDLNRLDKELSSYKEKWLKDSEIFAKINEVLQDEINRRNMKNNLYLDSKSTATTNGVDIEGGIMEEDDEEEDYEDDEDEDEQKYNGEVSNGNQTDITGSDSDIVDDDDISEENDYEDSNIPINGKTNINSDDDNANVQMDEETNMQVDGQEQLQVDEQEQMQVDEQEDENRFINETEEAPETSVDSQSQSIRDEINGASLPDE</sequence>
<dbReference type="KEGG" id="tbl:TBLA_0E04670"/>
<feature type="coiled-coil region" evidence="1">
    <location>
        <begin position="201"/>
        <end position="228"/>
    </location>
</feature>
<keyword evidence="1" id="KW-0175">Coiled coil</keyword>
<dbReference type="RefSeq" id="XP_004181038.1">
    <property type="nucleotide sequence ID" value="XM_004180990.1"/>
</dbReference>
<evidence type="ECO:0000256" key="2">
    <source>
        <dbReference type="SAM" id="MobiDB-lite"/>
    </source>
</evidence>
<dbReference type="HOGENOM" id="CLU_054999_0_0_1"/>
<dbReference type="OMA" id="YNEQDTA"/>
<organism evidence="3 4">
    <name type="scientific">Henningerozyma blattae (strain ATCC 34711 / CBS 6284 / DSM 70876 / NBRC 10599 / NRRL Y-10934 / UCD 77-7)</name>
    <name type="common">Yeast</name>
    <name type="synonym">Tetrapisispora blattae</name>
    <dbReference type="NCBI Taxonomy" id="1071380"/>
    <lineage>
        <taxon>Eukaryota</taxon>
        <taxon>Fungi</taxon>
        <taxon>Dikarya</taxon>
        <taxon>Ascomycota</taxon>
        <taxon>Saccharomycotina</taxon>
        <taxon>Saccharomycetes</taxon>
        <taxon>Saccharomycetales</taxon>
        <taxon>Saccharomycetaceae</taxon>
        <taxon>Henningerozyma</taxon>
    </lineage>
</organism>
<feature type="compositionally biased region" description="Acidic residues" evidence="2">
    <location>
        <begin position="366"/>
        <end position="380"/>
    </location>
</feature>
<dbReference type="EMBL" id="HE806320">
    <property type="protein sequence ID" value="CCH61519.1"/>
    <property type="molecule type" value="Genomic_DNA"/>
</dbReference>
<feature type="compositionally biased region" description="Acidic residues" evidence="2">
    <location>
        <begin position="314"/>
        <end position="329"/>
    </location>
</feature>
<dbReference type="InParanoid" id="I2H567"/>
<dbReference type="OrthoDB" id="4035165at2759"/>
<feature type="compositionally biased region" description="Acidic residues" evidence="2">
    <location>
        <begin position="275"/>
        <end position="293"/>
    </location>
</feature>
<feature type="compositionally biased region" description="Polar residues" evidence="2">
    <location>
        <begin position="332"/>
        <end position="341"/>
    </location>
</feature>
<dbReference type="STRING" id="1071380.I2H567"/>
<dbReference type="FunCoup" id="I2H567">
    <property type="interactions" value="101"/>
</dbReference>
<evidence type="ECO:0000256" key="1">
    <source>
        <dbReference type="SAM" id="Coils"/>
    </source>
</evidence>
<evidence type="ECO:0000313" key="4">
    <source>
        <dbReference type="Proteomes" id="UP000002866"/>
    </source>
</evidence>
<protein>
    <submittedName>
        <fullName evidence="3">Uncharacterized protein</fullName>
    </submittedName>
</protein>